<keyword evidence="2" id="KW-1185">Reference proteome</keyword>
<evidence type="ECO:0000313" key="1">
    <source>
        <dbReference type="EMBL" id="MDT7043309.1"/>
    </source>
</evidence>
<accession>A0ABU3KA99</accession>
<proteinExistence type="predicted"/>
<dbReference type="SUPFAM" id="SSF55874">
    <property type="entry name" value="ATPase domain of HSP90 chaperone/DNA topoisomerase II/histidine kinase"/>
    <property type="match status" value="1"/>
</dbReference>
<comment type="caution">
    <text evidence="1">The sequence shown here is derived from an EMBL/GenBank/DDBJ whole genome shotgun (WGS) entry which is preliminary data.</text>
</comment>
<dbReference type="Proteomes" id="UP001250932">
    <property type="component" value="Unassembled WGS sequence"/>
</dbReference>
<dbReference type="InterPro" id="IPR036890">
    <property type="entry name" value="HATPase_C_sf"/>
</dbReference>
<reference evidence="1 2" key="1">
    <citation type="journal article" date="2023" name="ISME J.">
        <title>Cultivation and genomic characterization of novel and ubiquitous marine nitrite-oxidizing bacteria from the Nitrospirales.</title>
        <authorList>
            <person name="Mueller A.J."/>
            <person name="Daebeler A."/>
            <person name="Herbold C.W."/>
            <person name="Kirkegaard R.H."/>
            <person name="Daims H."/>
        </authorList>
    </citation>
    <scope>NUCLEOTIDE SEQUENCE [LARGE SCALE GENOMIC DNA]</scope>
    <source>
        <strain evidence="1 2">EB</strain>
    </source>
</reference>
<sequence length="290" mass="32611">MPLISFPRQCQNDINIYRTTVELYYETKKNPGDRIIFECGDVGFFRPFGLNLLASFIYEFLRENPENVYLTLPKNPKVVEYMKNQGFFDYFRVPHLGANVTYEPLSTSVAIKRLEYLDYSYFEKLGDWLYSNCPIDLEIARAIVNTPFVEVINNVFDHSKSPIGCFSCAQAYPREKRLIISVLDLGVGFLSTLKPAFPHLESEVDAIEHAVGEGVTSKTERHGGSGLWILSGFLETCGGKLEITSGNGFWSQNMDGVLAKTKIPFDLPGSCINISIDNLGVLSSIFSDDH</sequence>
<protein>
    <recommendedName>
        <fullName evidence="3">STAS domain-containing protein</fullName>
    </recommendedName>
</protein>
<evidence type="ECO:0008006" key="3">
    <source>
        <dbReference type="Google" id="ProtNLM"/>
    </source>
</evidence>
<dbReference type="RefSeq" id="WP_313833877.1">
    <property type="nucleotide sequence ID" value="NZ_JAQOUE010000001.1"/>
</dbReference>
<organism evidence="1 2">
    <name type="scientific">Candidatus Nitronereus thalassa</name>
    <dbReference type="NCBI Taxonomy" id="3020898"/>
    <lineage>
        <taxon>Bacteria</taxon>
        <taxon>Pseudomonadati</taxon>
        <taxon>Nitrospirota</taxon>
        <taxon>Nitrospiria</taxon>
        <taxon>Nitrospirales</taxon>
        <taxon>Nitrospiraceae</taxon>
        <taxon>Candidatus Nitronereus</taxon>
    </lineage>
</organism>
<gene>
    <name evidence="1" type="ORF">PPG34_13190</name>
</gene>
<dbReference type="EMBL" id="JAQOUE010000001">
    <property type="protein sequence ID" value="MDT7043309.1"/>
    <property type="molecule type" value="Genomic_DNA"/>
</dbReference>
<name>A0ABU3KA99_9BACT</name>
<dbReference type="Gene3D" id="3.30.565.10">
    <property type="entry name" value="Histidine kinase-like ATPase, C-terminal domain"/>
    <property type="match status" value="1"/>
</dbReference>
<evidence type="ECO:0000313" key="2">
    <source>
        <dbReference type="Proteomes" id="UP001250932"/>
    </source>
</evidence>